<dbReference type="InterPro" id="IPR011989">
    <property type="entry name" value="ARM-like"/>
</dbReference>
<dbReference type="EMBL" id="FOXS01000008">
    <property type="protein sequence ID" value="SFQ79552.1"/>
    <property type="molecule type" value="Genomic_DNA"/>
</dbReference>
<keyword evidence="3" id="KW-1185">Reference proteome</keyword>
<dbReference type="InterPro" id="IPR016024">
    <property type="entry name" value="ARM-type_fold"/>
</dbReference>
<organism evidence="2 3">
    <name type="scientific">Hymenobacter arizonensis</name>
    <name type="common">Siccationidurans arizonensis</name>
    <dbReference type="NCBI Taxonomy" id="1227077"/>
    <lineage>
        <taxon>Bacteria</taxon>
        <taxon>Pseudomonadati</taxon>
        <taxon>Bacteroidota</taxon>
        <taxon>Cytophagia</taxon>
        <taxon>Cytophagales</taxon>
        <taxon>Hymenobacteraceae</taxon>
        <taxon>Hymenobacter</taxon>
    </lineage>
</organism>
<protein>
    <submittedName>
        <fullName evidence="2">Uncharacterized protein</fullName>
    </submittedName>
</protein>
<dbReference type="RefSeq" id="WP_092678421.1">
    <property type="nucleotide sequence ID" value="NZ_FOXS01000008.1"/>
</dbReference>
<reference evidence="3" key="1">
    <citation type="submission" date="2016-10" db="EMBL/GenBank/DDBJ databases">
        <authorList>
            <person name="Varghese N."/>
            <person name="Submissions S."/>
        </authorList>
    </citation>
    <scope>NUCLEOTIDE SEQUENCE [LARGE SCALE GENOMIC DNA]</scope>
    <source>
        <strain evidence="3">OR362-8,ATCC BAA-1266,JCM 13504</strain>
    </source>
</reference>
<name>A0A1I6BF20_HYMAR</name>
<sequence>MAQSDRIDEGLQEAIALGERNKALLPRLRNWCSHLIIEDQLSGMVAQFYGLPINLALYCPHATGEFMSANLEMNARHFIEEQCIGCHFHTELMPRNFGRDVLAQHKQRQRQAEHAAHEHAARRAELQAEIEVLVRQEQLQGHITALSVINLVQQLQAADGRASTAATIREAADLVPQFFSAAALNYLTLYLEGPVGPVLLATIRQVLLSGAELPAFALDQVVAIIQRGHQLDAAVGVFTAAVAPTDLPMHGPLLASILAHLEYDYRLMRAEEGEELAYPHVVELVRRFAQTDASACQELLTEQVRLPEKRSRIRIMGLLRELITTAPDIVLPLTDVIVRALDFAEDGYGESADHATRHTLALLYRHAPEQVLAVLRQTAPTLSTPGQVEILEFYGRALQDSDLLLPAHAALLAEELVTDLAAGSGPTQVQEERLHLVVKAACRAPAHFIPHVTVLLGVLLTVVKELRTLRRYQAELEYPSVPAPTFNPLLGKHPLEIQNLDVHQQRRVSEVERMMSQLLNADSIASQPTVLEVFAGLNSETDGFIKSRLIKVLRDSLPDPIRISAILPVLYASLFDTARDVRWEALRFLEYLLDEQPACVTRSLLDAVKALLQDSDLPIRGQAIQTYGALMRQYPQEVAPDQLKEVIAAIHSPTVALHKAAVATAHALIPFLTESQRQILLMGIQALEGAYYENQDFTYSQELVRTLLWLVRDTKPLFLELAERYLTKYCACEEFYTAEDALKRLTRLLPENPELRPAWLPQALQYLIRVEPSYSPTDLRGELLVALHQLSYAELVAQQYELARFVRTQIAAGHFYDAFSVYAVFGAQGLHAQVYELTQHLAQGYPPLKQRRVCGA</sequence>
<evidence type="ECO:0000313" key="2">
    <source>
        <dbReference type="EMBL" id="SFQ79552.1"/>
    </source>
</evidence>
<evidence type="ECO:0000313" key="3">
    <source>
        <dbReference type="Proteomes" id="UP000199029"/>
    </source>
</evidence>
<dbReference type="SUPFAM" id="SSF48371">
    <property type="entry name" value="ARM repeat"/>
    <property type="match status" value="1"/>
</dbReference>
<gene>
    <name evidence="2" type="ORF">SAMN04515668_4456</name>
</gene>
<dbReference type="Gene3D" id="1.25.10.10">
    <property type="entry name" value="Leucine-rich Repeat Variant"/>
    <property type="match status" value="1"/>
</dbReference>
<dbReference type="STRING" id="1227077.SAMN04515668_4456"/>
<dbReference type="OrthoDB" id="1185215at2"/>
<evidence type="ECO:0000256" key="1">
    <source>
        <dbReference type="SAM" id="Coils"/>
    </source>
</evidence>
<dbReference type="AlphaFoldDB" id="A0A1I6BF20"/>
<feature type="coiled-coil region" evidence="1">
    <location>
        <begin position="109"/>
        <end position="136"/>
    </location>
</feature>
<accession>A0A1I6BF20</accession>
<dbReference type="Proteomes" id="UP000199029">
    <property type="component" value="Unassembled WGS sequence"/>
</dbReference>
<proteinExistence type="predicted"/>
<keyword evidence="1" id="KW-0175">Coiled coil</keyword>